<dbReference type="Proteomes" id="UP000008076">
    <property type="component" value="Unassembled WGS sequence"/>
</dbReference>
<sequence>MIRSPFIKIPLTIDEDGSYVILDNSDEAVKKEQLVAKRESQNRVVVQQMFLIAVLNNIGFDIELNKPHKRSTTTMQCFPISKIRLRQQIIWDAEQEDLKDKSSKEKKIYLDTMTNNLMILLLKQNNIILKERKTRKGTKEDYIQMKRVESIAIDNGIINLSQSNEFGKRIYIKIQNRMKKGGLILYQNDKEITNLLYSSMYSFSSVKPLFNQFIYSSYKYENSNSSCIYKNLI</sequence>
<evidence type="ECO:0000313" key="1">
    <source>
        <dbReference type="EMBL" id="EDR29058.1"/>
    </source>
</evidence>
<evidence type="ECO:0000313" key="2">
    <source>
        <dbReference type="Proteomes" id="UP000008076"/>
    </source>
</evidence>
<dbReference type="OMA" id="TTTMQCF"/>
<dbReference type="EMBL" id="DS548207">
    <property type="protein sequence ID" value="EDR29058.1"/>
    <property type="molecule type" value="Genomic_DNA"/>
</dbReference>
<reference evidence="2" key="1">
    <citation type="submission" date="2007-12" db="EMBL/GenBank/DDBJ databases">
        <title>Annotation of Entamoeba dispar SAW760.</title>
        <authorList>
            <person name="Lorenzi H."/>
            <person name="Inman J."/>
            <person name="Schobel S."/>
            <person name="Amedeo P."/>
            <person name="Caler E."/>
        </authorList>
    </citation>
    <scope>NUCLEOTIDE SEQUENCE [LARGE SCALE GENOMIC DNA]</scope>
    <source>
        <strain evidence="2">ATCC PRA-260 / SAW760</strain>
    </source>
</reference>
<name>B0E8T2_ENTDS</name>
<dbReference type="AlphaFoldDB" id="B0E8T2"/>
<dbReference type="OrthoDB" id="28973at2759"/>
<organism evidence="2">
    <name type="scientific">Entamoeba dispar (strain ATCC PRA-260 / SAW760)</name>
    <dbReference type="NCBI Taxonomy" id="370354"/>
    <lineage>
        <taxon>Eukaryota</taxon>
        <taxon>Amoebozoa</taxon>
        <taxon>Evosea</taxon>
        <taxon>Archamoebae</taxon>
        <taxon>Mastigamoebida</taxon>
        <taxon>Entamoebidae</taxon>
        <taxon>Entamoeba</taxon>
    </lineage>
</organism>
<proteinExistence type="predicted"/>
<dbReference type="KEGG" id="edi:EDI_008380"/>
<dbReference type="VEuPathDB" id="AmoebaDB:EDI_008380"/>
<dbReference type="GeneID" id="5879694"/>
<dbReference type="eggNOG" id="ENOG502RF9M">
    <property type="taxonomic scope" value="Eukaryota"/>
</dbReference>
<accession>B0E8T2</accession>
<protein>
    <submittedName>
        <fullName evidence="1">Uncharacterized protein</fullName>
    </submittedName>
</protein>
<gene>
    <name evidence="1" type="ORF">EDI_008380</name>
</gene>
<dbReference type="RefSeq" id="XP_001734767.1">
    <property type="nucleotide sequence ID" value="XM_001734715.1"/>
</dbReference>
<keyword evidence="2" id="KW-1185">Reference proteome</keyword>